<feature type="non-terminal residue" evidence="1">
    <location>
        <position position="351"/>
    </location>
</feature>
<evidence type="ECO:0000313" key="1">
    <source>
        <dbReference type="EMBL" id="CAG8524985.1"/>
    </source>
</evidence>
<gene>
    <name evidence="1" type="ORF">FCALED_LOCUS4892</name>
</gene>
<dbReference type="OrthoDB" id="2311705at2759"/>
<name>A0A9N9ADN0_9GLOM</name>
<proteinExistence type="predicted"/>
<dbReference type="Proteomes" id="UP000789570">
    <property type="component" value="Unassembled WGS sequence"/>
</dbReference>
<reference evidence="1" key="1">
    <citation type="submission" date="2021-06" db="EMBL/GenBank/DDBJ databases">
        <authorList>
            <person name="Kallberg Y."/>
            <person name="Tangrot J."/>
            <person name="Rosling A."/>
        </authorList>
    </citation>
    <scope>NUCLEOTIDE SEQUENCE</scope>
    <source>
        <strain evidence="1">UK204</strain>
    </source>
</reference>
<comment type="caution">
    <text evidence="1">The sequence shown here is derived from an EMBL/GenBank/DDBJ whole genome shotgun (WGS) entry which is preliminary data.</text>
</comment>
<evidence type="ECO:0000313" key="2">
    <source>
        <dbReference type="Proteomes" id="UP000789570"/>
    </source>
</evidence>
<organism evidence="1 2">
    <name type="scientific">Funneliformis caledonium</name>
    <dbReference type="NCBI Taxonomy" id="1117310"/>
    <lineage>
        <taxon>Eukaryota</taxon>
        <taxon>Fungi</taxon>
        <taxon>Fungi incertae sedis</taxon>
        <taxon>Mucoromycota</taxon>
        <taxon>Glomeromycotina</taxon>
        <taxon>Glomeromycetes</taxon>
        <taxon>Glomerales</taxon>
        <taxon>Glomeraceae</taxon>
        <taxon>Funneliformis</taxon>
    </lineage>
</organism>
<accession>A0A9N9ADN0</accession>
<protein>
    <submittedName>
        <fullName evidence="1">1603_t:CDS:1</fullName>
    </submittedName>
</protein>
<dbReference type="AlphaFoldDB" id="A0A9N9ADN0"/>
<keyword evidence="2" id="KW-1185">Reference proteome</keyword>
<dbReference type="EMBL" id="CAJVPQ010000986">
    <property type="protein sequence ID" value="CAG8524985.1"/>
    <property type="molecule type" value="Genomic_DNA"/>
</dbReference>
<sequence>SVQLAKHLKRNIAERVDCGICGAFQSEGGNDTFRSYRKNSIPRQVSTDNNYYNLGRLESPLELRPSAFKEGNSRGANRLSIWESGTLNREYHGNTAKYKFVSINSEPHILRSSIEMEGKRCEIHDGLVDSLSSASECKGSKDKNREHADVTLGKECDGCPNSGTIERMQASFGKLRRIGSLGGDVWKKIVPQKTCHSIHAHFRYPEEASSKTGSHGSMSQVRLCEDKNGRTSSCNDPLILVDTFEDKSRIATLIDYKVLNSDPEELIYYIRRVAEFGFDHIIIIGKTKYGMIFLDCYGRVFQWDDEGQMLWPLGNSPEEVPKRLIKGEDQLRWFVANGIVYEYITKWQDFY</sequence>